<dbReference type="AlphaFoldDB" id="K2JM15"/>
<protein>
    <recommendedName>
        <fullName evidence="2">FlgO domain-containing protein</fullName>
    </recommendedName>
</protein>
<dbReference type="InterPro" id="IPR014549">
    <property type="entry name" value="FlgO"/>
</dbReference>
<dbReference type="STRING" id="745411.B3C1_07289"/>
<evidence type="ECO:0000313" key="4">
    <source>
        <dbReference type="Proteomes" id="UP000006755"/>
    </source>
</evidence>
<dbReference type="InterPro" id="IPR041215">
    <property type="entry name" value="FlgO_dom"/>
</dbReference>
<keyword evidence="1" id="KW-0732">Signal</keyword>
<feature type="signal peptide" evidence="1">
    <location>
        <begin position="1"/>
        <end position="18"/>
    </location>
</feature>
<dbReference type="Pfam" id="PF17680">
    <property type="entry name" value="FlgO"/>
    <property type="match status" value="1"/>
</dbReference>
<dbReference type="Proteomes" id="UP000006755">
    <property type="component" value="Unassembled WGS sequence"/>
</dbReference>
<reference evidence="3 4" key="1">
    <citation type="journal article" date="2012" name="J. Bacteriol.">
        <title>Genome Sequence of Gallaecimonas xiamenensis Type Strain 3-C-1.</title>
        <authorList>
            <person name="Lai Q."/>
            <person name="Wang L."/>
            <person name="Wang W."/>
            <person name="Shao Z."/>
        </authorList>
    </citation>
    <scope>NUCLEOTIDE SEQUENCE [LARGE SCALE GENOMIC DNA]</scope>
    <source>
        <strain evidence="3 4">3-C-1</strain>
    </source>
</reference>
<feature type="domain" description="FlgO" evidence="2">
    <location>
        <begin position="39"/>
        <end position="165"/>
    </location>
</feature>
<dbReference type="PIRSF" id="PIRSF028688">
    <property type="entry name" value="UCP_imp_028688"/>
    <property type="match status" value="1"/>
</dbReference>
<organism evidence="3 4">
    <name type="scientific">Gallaecimonas xiamenensis 3-C-1</name>
    <dbReference type="NCBI Taxonomy" id="745411"/>
    <lineage>
        <taxon>Bacteria</taxon>
        <taxon>Pseudomonadati</taxon>
        <taxon>Pseudomonadota</taxon>
        <taxon>Gammaproteobacteria</taxon>
        <taxon>Enterobacterales</taxon>
        <taxon>Gallaecimonadaceae</taxon>
        <taxon>Gallaecimonas</taxon>
    </lineage>
</organism>
<evidence type="ECO:0000256" key="1">
    <source>
        <dbReference type="SAM" id="SignalP"/>
    </source>
</evidence>
<name>K2JM15_9GAMM</name>
<proteinExistence type="predicted"/>
<accession>K2JM15</accession>
<dbReference type="OrthoDB" id="6116374at2"/>
<evidence type="ECO:0000313" key="3">
    <source>
        <dbReference type="EMBL" id="EKE75462.1"/>
    </source>
</evidence>
<keyword evidence="4" id="KW-1185">Reference proteome</keyword>
<dbReference type="EMBL" id="AMRI01000008">
    <property type="protein sequence ID" value="EKE75462.1"/>
    <property type="molecule type" value="Genomic_DNA"/>
</dbReference>
<gene>
    <name evidence="3" type="ORF">B3C1_07289</name>
</gene>
<dbReference type="eggNOG" id="COG5616">
    <property type="taxonomic scope" value="Bacteria"/>
</dbReference>
<evidence type="ECO:0000259" key="2">
    <source>
        <dbReference type="Pfam" id="PF17680"/>
    </source>
</evidence>
<sequence length="192" mass="21121">MFRRWLLCLLMLAPVAQADEQPFPQAPQHSAMDEFVAGLTQTLLGNARYVNLKTPMVVATLVDVDQLNKGSALGLALAEGFTSYLHQGGYTLVDLKSQGVIEINDQGEFFLTRNADRLRQMTPVDFVLAGTLSRSQEGVDVNVRIIGIKSKIVVAAASGFLPESALGQDERRQRQVLARDGYLERDSATDRQ</sequence>
<feature type="chain" id="PRO_5003862067" description="FlgO domain-containing protein" evidence="1">
    <location>
        <begin position="19"/>
        <end position="192"/>
    </location>
</feature>
<dbReference type="RefSeq" id="WP_008483903.1">
    <property type="nucleotide sequence ID" value="NZ_AMRI01000008.1"/>
</dbReference>
<comment type="caution">
    <text evidence="3">The sequence shown here is derived from an EMBL/GenBank/DDBJ whole genome shotgun (WGS) entry which is preliminary data.</text>
</comment>